<dbReference type="GO" id="GO:0005789">
    <property type="term" value="C:endoplasmic reticulum membrane"/>
    <property type="evidence" value="ECO:0007669"/>
    <property type="project" value="UniProtKB-SubCell"/>
</dbReference>
<dbReference type="GO" id="GO:0020037">
    <property type="term" value="F:heme binding"/>
    <property type="evidence" value="ECO:0007669"/>
    <property type="project" value="InterPro"/>
</dbReference>
<evidence type="ECO:0000256" key="14">
    <source>
        <dbReference type="RuleBase" id="RU000461"/>
    </source>
</evidence>
<comment type="cofactor">
    <cofactor evidence="1 13">
        <name>heme</name>
        <dbReference type="ChEBI" id="CHEBI:30413"/>
    </cofactor>
</comment>
<proteinExistence type="inferred from homology"/>
<keyword evidence="9 14" id="KW-0560">Oxidoreductase</keyword>
<dbReference type="AlphaFoldDB" id="A0A6P7FHH6"/>
<keyword evidence="5 13" id="KW-0349">Heme</keyword>
<dbReference type="GO" id="GO:0016705">
    <property type="term" value="F:oxidoreductase activity, acting on paired donors, with incorporation or reduction of molecular oxygen"/>
    <property type="evidence" value="ECO:0007669"/>
    <property type="project" value="InterPro"/>
</dbReference>
<dbReference type="PANTHER" id="PTHR24292">
    <property type="entry name" value="CYTOCHROME P450"/>
    <property type="match status" value="1"/>
</dbReference>
<dbReference type="InterPro" id="IPR017972">
    <property type="entry name" value="Cyt_P450_CS"/>
</dbReference>
<sequence>MLQLILAAVVIGALFYYFVIKAGSFWTERGVNQTKQSWIPGDNWGVILQRQTFTDMVVEAYNAAPEASRYIGIYQFTSPTLLIRDVNLIKQIGVKDFDHFMDHRPFLPEKADPLWSKNLFALTGQRWKDMRPILSPSFTGSKMKSMFLLMSQCGENLAKFFMEKDKNTIEIEMKDAFTRFTNDVIATTAFGLEVDSLRKPENEFYLMGKEATDFSGFWKGMKFLGYSIMPKIFEVLKVKIFDNHVRKFFTELIGETIRVREEKGILRPDLIHLLMEARKGNHQKEEKVIDAGFAVVQEANLEKAVPTQMTDLDITAQALIFFFAGFDTVSSIMCFMSYELALNPDIQTKVREEIRKTLEESGGKVTYEAVLKMKYLDMVLSESLRKWPSTGAVDRMCTKPYILQPERPDEKPIHFDKGMVVWFPIFAIHRDPKYWPDPERFDPERFSDENKRNINPSAYLPFGVGPRNCIGSRFALLEIKILICHILANFEIVPGPKTEIPIKISKKQFSMNAENGFWVNLKKLKN</sequence>
<keyword evidence="12" id="KW-0472">Membrane</keyword>
<evidence type="ECO:0000256" key="5">
    <source>
        <dbReference type="ARBA" id="ARBA00022617"/>
    </source>
</evidence>
<dbReference type="InterPro" id="IPR036396">
    <property type="entry name" value="Cyt_P450_sf"/>
</dbReference>
<evidence type="ECO:0000256" key="11">
    <source>
        <dbReference type="ARBA" id="ARBA00023033"/>
    </source>
</evidence>
<organism evidence="15">
    <name type="scientific">Diabrotica virgifera virgifera</name>
    <name type="common">western corn rootworm</name>
    <dbReference type="NCBI Taxonomy" id="50390"/>
    <lineage>
        <taxon>Eukaryota</taxon>
        <taxon>Metazoa</taxon>
        <taxon>Ecdysozoa</taxon>
        <taxon>Arthropoda</taxon>
        <taxon>Hexapoda</taxon>
        <taxon>Insecta</taxon>
        <taxon>Pterygota</taxon>
        <taxon>Neoptera</taxon>
        <taxon>Endopterygota</taxon>
        <taxon>Coleoptera</taxon>
        <taxon>Polyphaga</taxon>
        <taxon>Cucujiformia</taxon>
        <taxon>Chrysomeloidea</taxon>
        <taxon>Chrysomelidae</taxon>
        <taxon>Galerucinae</taxon>
        <taxon>Diabroticina</taxon>
        <taxon>Diabroticites</taxon>
        <taxon>Diabrotica</taxon>
    </lineage>
</organism>
<dbReference type="Pfam" id="PF00067">
    <property type="entry name" value="p450"/>
    <property type="match status" value="1"/>
</dbReference>
<evidence type="ECO:0000256" key="9">
    <source>
        <dbReference type="ARBA" id="ARBA00023002"/>
    </source>
</evidence>
<reference evidence="15" key="1">
    <citation type="submission" date="2025-08" db="UniProtKB">
        <authorList>
            <consortium name="RefSeq"/>
        </authorList>
    </citation>
    <scope>IDENTIFICATION</scope>
    <source>
        <tissue evidence="15">Whole insect</tissue>
    </source>
</reference>
<dbReference type="FunFam" id="1.10.630.10:FF:000042">
    <property type="entry name" value="Cytochrome P450"/>
    <property type="match status" value="1"/>
</dbReference>
<dbReference type="PRINTS" id="PR00463">
    <property type="entry name" value="EP450I"/>
</dbReference>
<dbReference type="InterPro" id="IPR050476">
    <property type="entry name" value="Insect_CytP450_Detox"/>
</dbReference>
<dbReference type="Gene3D" id="1.10.630.10">
    <property type="entry name" value="Cytochrome P450"/>
    <property type="match status" value="1"/>
</dbReference>
<keyword evidence="8" id="KW-0492">Microsome</keyword>
<evidence type="ECO:0000313" key="15">
    <source>
        <dbReference type="RefSeq" id="XP_028132558.1"/>
    </source>
</evidence>
<evidence type="ECO:0000256" key="13">
    <source>
        <dbReference type="PIRSR" id="PIRSR602401-1"/>
    </source>
</evidence>
<evidence type="ECO:0000256" key="12">
    <source>
        <dbReference type="ARBA" id="ARBA00023136"/>
    </source>
</evidence>
<dbReference type="GO" id="GO:0004497">
    <property type="term" value="F:monooxygenase activity"/>
    <property type="evidence" value="ECO:0007669"/>
    <property type="project" value="UniProtKB-KW"/>
</dbReference>
<dbReference type="OrthoDB" id="2789670at2759"/>
<name>A0A6P7FHH6_DIAVI</name>
<comment type="subcellular location">
    <subcellularLocation>
        <location evidence="3">Endoplasmic reticulum membrane</location>
        <topology evidence="3">Peripheral membrane protein</topology>
    </subcellularLocation>
    <subcellularLocation>
        <location evidence="2">Microsome membrane</location>
        <topology evidence="2">Peripheral membrane protein</topology>
    </subcellularLocation>
</comment>
<keyword evidence="7" id="KW-0256">Endoplasmic reticulum</keyword>
<evidence type="ECO:0000256" key="1">
    <source>
        <dbReference type="ARBA" id="ARBA00001971"/>
    </source>
</evidence>
<keyword evidence="10 13" id="KW-0408">Iron</keyword>
<gene>
    <name evidence="15" type="primary">LOC114328017</name>
</gene>
<evidence type="ECO:0000256" key="6">
    <source>
        <dbReference type="ARBA" id="ARBA00022723"/>
    </source>
</evidence>
<dbReference type="InParanoid" id="A0A6P7FHH6"/>
<keyword evidence="11 14" id="KW-0503">Monooxygenase</keyword>
<dbReference type="PRINTS" id="PR00385">
    <property type="entry name" value="P450"/>
</dbReference>
<dbReference type="CDD" id="cd11056">
    <property type="entry name" value="CYP6-like"/>
    <property type="match status" value="1"/>
</dbReference>
<keyword evidence="6 13" id="KW-0479">Metal-binding</keyword>
<evidence type="ECO:0000256" key="2">
    <source>
        <dbReference type="ARBA" id="ARBA00004174"/>
    </source>
</evidence>
<accession>A0A6P7FHH6</accession>
<dbReference type="InterPro" id="IPR001128">
    <property type="entry name" value="Cyt_P450"/>
</dbReference>
<evidence type="ECO:0000256" key="4">
    <source>
        <dbReference type="ARBA" id="ARBA00010617"/>
    </source>
</evidence>
<evidence type="ECO:0000256" key="8">
    <source>
        <dbReference type="ARBA" id="ARBA00022848"/>
    </source>
</evidence>
<evidence type="ECO:0000256" key="3">
    <source>
        <dbReference type="ARBA" id="ARBA00004406"/>
    </source>
</evidence>
<protein>
    <submittedName>
        <fullName evidence="15">Cytochrome P450 9e2-like isoform X1</fullName>
    </submittedName>
</protein>
<feature type="binding site" description="axial binding residue" evidence="13">
    <location>
        <position position="469"/>
    </location>
    <ligand>
        <name>heme</name>
        <dbReference type="ChEBI" id="CHEBI:30413"/>
    </ligand>
    <ligandPart>
        <name>Fe</name>
        <dbReference type="ChEBI" id="CHEBI:18248"/>
    </ligandPart>
</feature>
<comment type="similarity">
    <text evidence="4 14">Belongs to the cytochrome P450 family.</text>
</comment>
<evidence type="ECO:0000256" key="10">
    <source>
        <dbReference type="ARBA" id="ARBA00023004"/>
    </source>
</evidence>
<dbReference type="SUPFAM" id="SSF48264">
    <property type="entry name" value="Cytochrome P450"/>
    <property type="match status" value="1"/>
</dbReference>
<dbReference type="PANTHER" id="PTHR24292:SF54">
    <property type="entry name" value="CYP9F3-RELATED"/>
    <property type="match status" value="1"/>
</dbReference>
<dbReference type="InterPro" id="IPR002401">
    <property type="entry name" value="Cyt_P450_E_grp-I"/>
</dbReference>
<dbReference type="RefSeq" id="XP_028132558.1">
    <property type="nucleotide sequence ID" value="XM_028276757.1"/>
</dbReference>
<dbReference type="GO" id="GO:0005506">
    <property type="term" value="F:iron ion binding"/>
    <property type="evidence" value="ECO:0007669"/>
    <property type="project" value="InterPro"/>
</dbReference>
<dbReference type="PROSITE" id="PS00086">
    <property type="entry name" value="CYTOCHROME_P450"/>
    <property type="match status" value="1"/>
</dbReference>
<dbReference type="FunCoup" id="A0A6P7FHH6">
    <property type="interactions" value="86"/>
</dbReference>
<evidence type="ECO:0000256" key="7">
    <source>
        <dbReference type="ARBA" id="ARBA00022824"/>
    </source>
</evidence>